<organism evidence="1 2">
    <name type="scientific">Meloidogyne enterolobii</name>
    <name type="common">Root-knot nematode worm</name>
    <name type="synonym">Meloidogyne mayaguensis</name>
    <dbReference type="NCBI Taxonomy" id="390850"/>
    <lineage>
        <taxon>Eukaryota</taxon>
        <taxon>Metazoa</taxon>
        <taxon>Ecdysozoa</taxon>
        <taxon>Nematoda</taxon>
        <taxon>Chromadorea</taxon>
        <taxon>Rhabditida</taxon>
        <taxon>Tylenchina</taxon>
        <taxon>Tylenchomorpha</taxon>
        <taxon>Tylenchoidea</taxon>
        <taxon>Meloidogynidae</taxon>
        <taxon>Meloidogyninae</taxon>
        <taxon>Meloidogyne</taxon>
    </lineage>
</organism>
<sequence>MQTHRNFHHLPHQNRRHHRQNQHPPLHIFLLFLPLFPSLSLLYLQLPYHPFFLHPYPLPLHHFLLPFFHPLQLSFFPPPFHQKYLPSFSFSFQLHLISIFLYPFGSNPHFFEAILMLLLFLYYFLVCIFYVIFLKI</sequence>
<comment type="caution">
    <text evidence="1">The sequence shown here is derived from an EMBL/GenBank/DDBJ whole genome shotgun (WGS) entry which is preliminary data.</text>
</comment>
<proteinExistence type="predicted"/>
<evidence type="ECO:0000313" key="1">
    <source>
        <dbReference type="EMBL" id="CAK5086722.1"/>
    </source>
</evidence>
<dbReference type="Proteomes" id="UP001497535">
    <property type="component" value="Unassembled WGS sequence"/>
</dbReference>
<name>A0ACB1A7W9_MELEN</name>
<protein>
    <submittedName>
        <fullName evidence="1">Uncharacterized protein</fullName>
    </submittedName>
</protein>
<accession>A0ACB1A7W9</accession>
<keyword evidence="2" id="KW-1185">Reference proteome</keyword>
<dbReference type="EMBL" id="CAVMJV010000061">
    <property type="protein sequence ID" value="CAK5086722.1"/>
    <property type="molecule type" value="Genomic_DNA"/>
</dbReference>
<gene>
    <name evidence="1" type="ORF">MENTE1834_LOCUS34237</name>
</gene>
<evidence type="ECO:0000313" key="2">
    <source>
        <dbReference type="Proteomes" id="UP001497535"/>
    </source>
</evidence>
<reference evidence="1" key="1">
    <citation type="submission" date="2023-11" db="EMBL/GenBank/DDBJ databases">
        <authorList>
            <person name="Poullet M."/>
        </authorList>
    </citation>
    <scope>NUCLEOTIDE SEQUENCE</scope>
    <source>
        <strain evidence="1">E1834</strain>
    </source>
</reference>